<dbReference type="AlphaFoldDB" id="A0A1T2WZL3"/>
<dbReference type="SUPFAM" id="SSF88946">
    <property type="entry name" value="Sigma2 domain of RNA polymerase sigma factors"/>
    <property type="match status" value="1"/>
</dbReference>
<dbReference type="InterPro" id="IPR013324">
    <property type="entry name" value="RNA_pol_sigma_r3/r4-like"/>
</dbReference>
<dbReference type="InterPro" id="IPR039425">
    <property type="entry name" value="RNA_pol_sigma-70-like"/>
</dbReference>
<keyword evidence="6" id="KW-0812">Transmembrane</keyword>
<keyword evidence="2" id="KW-0805">Transcription regulation</keyword>
<proteinExistence type="inferred from homology"/>
<dbReference type="GO" id="GO:0006352">
    <property type="term" value="P:DNA-templated transcription initiation"/>
    <property type="evidence" value="ECO:0007669"/>
    <property type="project" value="InterPro"/>
</dbReference>
<comment type="similarity">
    <text evidence="1">Belongs to the sigma-70 factor family. ECF subfamily.</text>
</comment>
<dbReference type="PANTHER" id="PTHR43133:SF8">
    <property type="entry name" value="RNA POLYMERASE SIGMA FACTOR HI_1459-RELATED"/>
    <property type="match status" value="1"/>
</dbReference>
<evidence type="ECO:0000313" key="10">
    <source>
        <dbReference type="Proteomes" id="UP000190188"/>
    </source>
</evidence>
<dbReference type="Pfam" id="PF04542">
    <property type="entry name" value="Sigma70_r2"/>
    <property type="match status" value="1"/>
</dbReference>
<gene>
    <name evidence="9" type="ORF">BVG16_30840</name>
</gene>
<evidence type="ECO:0000256" key="2">
    <source>
        <dbReference type="ARBA" id="ARBA00023015"/>
    </source>
</evidence>
<dbReference type="Gene3D" id="1.10.10.10">
    <property type="entry name" value="Winged helix-like DNA-binding domain superfamily/Winged helix DNA-binding domain"/>
    <property type="match status" value="1"/>
</dbReference>
<evidence type="ECO:0000259" key="8">
    <source>
        <dbReference type="Pfam" id="PF08281"/>
    </source>
</evidence>
<dbReference type="STRING" id="1324314.BVG16_30840"/>
<feature type="domain" description="RNA polymerase sigma factor 70 region 4 type 2" evidence="8">
    <location>
        <begin position="120"/>
        <end position="171"/>
    </location>
</feature>
<feature type="domain" description="RNA polymerase sigma-70 region 2" evidence="7">
    <location>
        <begin position="33"/>
        <end position="89"/>
    </location>
</feature>
<dbReference type="Pfam" id="PF08281">
    <property type="entry name" value="Sigma70_r4_2"/>
    <property type="match status" value="1"/>
</dbReference>
<dbReference type="InterPro" id="IPR013249">
    <property type="entry name" value="RNA_pol_sigma70_r4_t2"/>
</dbReference>
<keyword evidence="3" id="KW-0731">Sigma factor</keyword>
<dbReference type="OrthoDB" id="2678696at2"/>
<dbReference type="PANTHER" id="PTHR43133">
    <property type="entry name" value="RNA POLYMERASE ECF-TYPE SIGMA FACTO"/>
    <property type="match status" value="1"/>
</dbReference>
<evidence type="ECO:0000259" key="7">
    <source>
        <dbReference type="Pfam" id="PF04542"/>
    </source>
</evidence>
<keyword evidence="6" id="KW-1133">Transmembrane helix</keyword>
<evidence type="ECO:0000256" key="3">
    <source>
        <dbReference type="ARBA" id="ARBA00023082"/>
    </source>
</evidence>
<evidence type="ECO:0000256" key="1">
    <source>
        <dbReference type="ARBA" id="ARBA00010641"/>
    </source>
</evidence>
<dbReference type="GO" id="GO:0003677">
    <property type="term" value="F:DNA binding"/>
    <property type="evidence" value="ECO:0007669"/>
    <property type="project" value="UniProtKB-KW"/>
</dbReference>
<feature type="transmembrane region" description="Helical" evidence="6">
    <location>
        <begin position="21"/>
        <end position="41"/>
    </location>
</feature>
<dbReference type="Gene3D" id="1.10.1740.10">
    <property type="match status" value="1"/>
</dbReference>
<accession>A0A1T2WZL3</accession>
<evidence type="ECO:0000256" key="4">
    <source>
        <dbReference type="ARBA" id="ARBA00023125"/>
    </source>
</evidence>
<dbReference type="InterPro" id="IPR014284">
    <property type="entry name" value="RNA_pol_sigma-70_dom"/>
</dbReference>
<name>A0A1T2WZL3_9BACL</name>
<dbReference type="Proteomes" id="UP000190188">
    <property type="component" value="Unassembled WGS sequence"/>
</dbReference>
<dbReference type="InterPro" id="IPR036388">
    <property type="entry name" value="WH-like_DNA-bd_sf"/>
</dbReference>
<evidence type="ECO:0000256" key="6">
    <source>
        <dbReference type="SAM" id="Phobius"/>
    </source>
</evidence>
<evidence type="ECO:0008006" key="11">
    <source>
        <dbReference type="Google" id="ProtNLM"/>
    </source>
</evidence>
<dbReference type="SUPFAM" id="SSF88659">
    <property type="entry name" value="Sigma3 and sigma4 domains of RNA polymerase sigma factors"/>
    <property type="match status" value="1"/>
</dbReference>
<sequence length="184" mass="21454">MNERKLLIHLKRKKRGALDEAITIYTGYVATIVYNIIGNIMSKEDMEEVISDVFILLWNHAEKLDESRQSIKGYLGAIARNCAKNKLRGLNSDLSIDEYDVLFAEVNFEEEIEQKERAALLLKAIDSMEESEREIFKRYYFHDEKIGSIAENMKMTASSVKIKLFRGRKNLKMNLIEKGYEYEN</sequence>
<organism evidence="9 10">
    <name type="scientific">Paenibacillus selenitireducens</name>
    <dbReference type="NCBI Taxonomy" id="1324314"/>
    <lineage>
        <taxon>Bacteria</taxon>
        <taxon>Bacillati</taxon>
        <taxon>Bacillota</taxon>
        <taxon>Bacilli</taxon>
        <taxon>Bacillales</taxon>
        <taxon>Paenibacillaceae</taxon>
        <taxon>Paenibacillus</taxon>
    </lineage>
</organism>
<keyword evidence="6" id="KW-0472">Membrane</keyword>
<dbReference type="RefSeq" id="WP_078503028.1">
    <property type="nucleotide sequence ID" value="NZ_MSZX01000023.1"/>
</dbReference>
<dbReference type="NCBIfam" id="TIGR02937">
    <property type="entry name" value="sigma70-ECF"/>
    <property type="match status" value="1"/>
</dbReference>
<keyword evidence="5" id="KW-0804">Transcription</keyword>
<keyword evidence="10" id="KW-1185">Reference proteome</keyword>
<protein>
    <recommendedName>
        <fullName evidence="11">RNA polymerase subunit sigma-70</fullName>
    </recommendedName>
</protein>
<dbReference type="EMBL" id="MSZX01000023">
    <property type="protein sequence ID" value="OPA73064.1"/>
    <property type="molecule type" value="Genomic_DNA"/>
</dbReference>
<comment type="caution">
    <text evidence="9">The sequence shown here is derived from an EMBL/GenBank/DDBJ whole genome shotgun (WGS) entry which is preliminary data.</text>
</comment>
<evidence type="ECO:0000313" key="9">
    <source>
        <dbReference type="EMBL" id="OPA73064.1"/>
    </source>
</evidence>
<keyword evidence="4" id="KW-0238">DNA-binding</keyword>
<evidence type="ECO:0000256" key="5">
    <source>
        <dbReference type="ARBA" id="ARBA00023163"/>
    </source>
</evidence>
<reference evidence="9 10" key="1">
    <citation type="submission" date="2017-01" db="EMBL/GenBank/DDBJ databases">
        <title>Genome analysis of Paenibacillus selenitrireducens ES3-24.</title>
        <authorList>
            <person name="Xu D."/>
            <person name="Yao R."/>
            <person name="Zheng S."/>
        </authorList>
    </citation>
    <scope>NUCLEOTIDE SEQUENCE [LARGE SCALE GENOMIC DNA]</scope>
    <source>
        <strain evidence="9 10">ES3-24</strain>
    </source>
</reference>
<dbReference type="InterPro" id="IPR007627">
    <property type="entry name" value="RNA_pol_sigma70_r2"/>
</dbReference>
<dbReference type="GO" id="GO:0016987">
    <property type="term" value="F:sigma factor activity"/>
    <property type="evidence" value="ECO:0007669"/>
    <property type="project" value="UniProtKB-KW"/>
</dbReference>
<dbReference type="InterPro" id="IPR013325">
    <property type="entry name" value="RNA_pol_sigma_r2"/>
</dbReference>